<reference evidence="1 2" key="1">
    <citation type="journal article" date="2018" name="Arch. Microbiol.">
        <title>New insights into the metabolic potential of the phototrophic purple bacterium Rhodopila globiformis DSM 161(T) from its draft genome sequence and evidence for a vanadium-dependent nitrogenase.</title>
        <authorList>
            <person name="Imhoff J.F."/>
            <person name="Rahn T."/>
            <person name="Kunzel S."/>
            <person name="Neulinger S.C."/>
        </authorList>
    </citation>
    <scope>NUCLEOTIDE SEQUENCE [LARGE SCALE GENOMIC DNA]</scope>
    <source>
        <strain evidence="1 2">DSM 161</strain>
    </source>
</reference>
<sequence length="78" mass="8276">MAFAVRNLSVLAYANGFTLWHYKSGKDRLEAISGNNYLADAADMLTPGDLIMVTAADGARILCVTLADVETVVTAPLS</sequence>
<dbReference type="Proteomes" id="UP000239724">
    <property type="component" value="Unassembled WGS sequence"/>
</dbReference>
<evidence type="ECO:0000313" key="1">
    <source>
        <dbReference type="EMBL" id="PPQ36771.1"/>
    </source>
</evidence>
<name>A0A2S6NM44_RHOGL</name>
<accession>A0A2S6NM44</accession>
<dbReference type="AlphaFoldDB" id="A0A2S6NM44"/>
<gene>
    <name evidence="1" type="ORF">CCS01_04380</name>
</gene>
<dbReference type="RefSeq" id="WP_104517626.1">
    <property type="nucleotide sequence ID" value="NZ_NHRY01000054.1"/>
</dbReference>
<dbReference type="EMBL" id="NHRY01000054">
    <property type="protein sequence ID" value="PPQ36771.1"/>
    <property type="molecule type" value="Genomic_DNA"/>
</dbReference>
<organism evidence="1 2">
    <name type="scientific">Rhodopila globiformis</name>
    <name type="common">Rhodopseudomonas globiformis</name>
    <dbReference type="NCBI Taxonomy" id="1071"/>
    <lineage>
        <taxon>Bacteria</taxon>
        <taxon>Pseudomonadati</taxon>
        <taxon>Pseudomonadota</taxon>
        <taxon>Alphaproteobacteria</taxon>
        <taxon>Acetobacterales</taxon>
        <taxon>Acetobacteraceae</taxon>
        <taxon>Rhodopila</taxon>
    </lineage>
</organism>
<dbReference type="OrthoDB" id="7265155at2"/>
<keyword evidence="2" id="KW-1185">Reference proteome</keyword>
<evidence type="ECO:0000313" key="2">
    <source>
        <dbReference type="Proteomes" id="UP000239724"/>
    </source>
</evidence>
<comment type="caution">
    <text evidence="1">The sequence shown here is derived from an EMBL/GenBank/DDBJ whole genome shotgun (WGS) entry which is preliminary data.</text>
</comment>
<protein>
    <submittedName>
        <fullName evidence="1">Uncharacterized protein</fullName>
    </submittedName>
</protein>
<proteinExistence type="predicted"/>